<dbReference type="EMBL" id="CP032869">
    <property type="protein sequence ID" value="AYL95397.1"/>
    <property type="molecule type" value="Genomic_DNA"/>
</dbReference>
<feature type="domain" description="Alginate export" evidence="1">
    <location>
        <begin position="34"/>
        <end position="421"/>
    </location>
</feature>
<evidence type="ECO:0000259" key="1">
    <source>
        <dbReference type="Pfam" id="PF13372"/>
    </source>
</evidence>
<evidence type="ECO:0000313" key="2">
    <source>
        <dbReference type="EMBL" id="AYL95397.1"/>
    </source>
</evidence>
<protein>
    <recommendedName>
        <fullName evidence="1">Alginate export domain-containing protein</fullName>
    </recommendedName>
</protein>
<dbReference type="Proteomes" id="UP000270046">
    <property type="component" value="Chromosome"/>
</dbReference>
<name>A0A494VJY1_9SPHI</name>
<evidence type="ECO:0000313" key="3">
    <source>
        <dbReference type="Proteomes" id="UP000270046"/>
    </source>
</evidence>
<dbReference type="KEGG" id="muh:HYN43_008870"/>
<gene>
    <name evidence="2" type="ORF">HYN43_008870</name>
</gene>
<dbReference type="OrthoDB" id="311329at2"/>
<sequence length="431" mass="49316">MRYDENYGYLHGDTTKCFYRHLKFDPLTANQRVWLSFGGEARLEYDVFNNEDWGRIGTGHNNFQLQRYDLHADLHFGNRLRIFAQLRSALENGRRDGPRPIDEDKLSIQNLFTDYTITRNHTDSLVIRAGRQELNYGAGRLISVREGPNARIYFTGGKLLYRNPTVSLDAFAMEADEFNPGVFDNKPTHQLNLWGAYATFGTNVFVHLDTYYIGSRNDHAVFDDGQGKDIRHTFGLRAWKSDKYFVYDIETAWQTGSFKKESVRAWTASFDVGYIFSDLAAKPAIGIRNDYISGDSRKGDGRLQTFNPVYPKGGYFGFDPQVGPVNLIDVHPYGSLLISPKFTLQVDVVLNWRYSLRDGIYRPSGYLNFSGSASDKRYIGTSYLGKISYNVNPFLSMDIGIQYFDTGPFIETELPVAKNAFFTNSRISYKF</sequence>
<reference evidence="2 3" key="1">
    <citation type="submission" date="2018-10" db="EMBL/GenBank/DDBJ databases">
        <title>Genome sequencing of Mucilaginibacter sp. HYN0043.</title>
        <authorList>
            <person name="Kim M."/>
            <person name="Yi H."/>
        </authorList>
    </citation>
    <scope>NUCLEOTIDE SEQUENCE [LARGE SCALE GENOMIC DNA]</scope>
    <source>
        <strain evidence="2 3">HYN0043</strain>
    </source>
</reference>
<accession>A0A494VJY1</accession>
<keyword evidence="3" id="KW-1185">Reference proteome</keyword>
<proteinExistence type="predicted"/>
<organism evidence="2 3">
    <name type="scientific">Mucilaginibacter celer</name>
    <dbReference type="NCBI Taxonomy" id="2305508"/>
    <lineage>
        <taxon>Bacteria</taxon>
        <taxon>Pseudomonadati</taxon>
        <taxon>Bacteroidota</taxon>
        <taxon>Sphingobacteriia</taxon>
        <taxon>Sphingobacteriales</taxon>
        <taxon>Sphingobacteriaceae</taxon>
        <taxon>Mucilaginibacter</taxon>
    </lineage>
</organism>
<dbReference type="AlphaFoldDB" id="A0A494VJY1"/>
<dbReference type="Pfam" id="PF13372">
    <property type="entry name" value="Alginate_exp"/>
    <property type="match status" value="1"/>
</dbReference>
<dbReference type="InterPro" id="IPR025388">
    <property type="entry name" value="Alginate_export_dom"/>
</dbReference>